<keyword evidence="6 8" id="KW-0711">Selenium</keyword>
<comment type="subcellular location">
    <subcellularLocation>
        <location evidence="8">Cytoplasm</location>
    </subcellularLocation>
</comment>
<evidence type="ECO:0000259" key="10">
    <source>
        <dbReference type="Pfam" id="PF12390"/>
    </source>
</evidence>
<dbReference type="InterPro" id="IPR015424">
    <property type="entry name" value="PyrdxlP-dep_Trfase"/>
</dbReference>
<comment type="similarity">
    <text evidence="7 8">Belongs to the SelA family.</text>
</comment>
<dbReference type="HAMAP" id="MF_00423">
    <property type="entry name" value="SelA"/>
    <property type="match status" value="1"/>
</dbReference>
<dbReference type="GO" id="GO:0005737">
    <property type="term" value="C:cytoplasm"/>
    <property type="evidence" value="ECO:0007669"/>
    <property type="project" value="UniProtKB-SubCell"/>
</dbReference>
<dbReference type="Proteomes" id="UP000198636">
    <property type="component" value="Unassembled WGS sequence"/>
</dbReference>
<dbReference type="GO" id="GO:0004125">
    <property type="term" value="F:L-seryl-tRNA(Sec) selenium transferase activity"/>
    <property type="evidence" value="ECO:0007669"/>
    <property type="project" value="UniProtKB-UniRule"/>
</dbReference>
<dbReference type="InterPro" id="IPR018319">
    <property type="entry name" value="SelA-like"/>
</dbReference>
<keyword evidence="5 8" id="KW-0648">Protein biosynthesis</keyword>
<dbReference type="AlphaFoldDB" id="A0A1G5J6S7"/>
<keyword evidence="2 8" id="KW-0963">Cytoplasm</keyword>
<evidence type="ECO:0000256" key="9">
    <source>
        <dbReference type="PIRSR" id="PIRSR618319-50"/>
    </source>
</evidence>
<dbReference type="SUPFAM" id="SSF53383">
    <property type="entry name" value="PLP-dependent transferases"/>
    <property type="match status" value="1"/>
</dbReference>
<name>A0A1G5J6S7_9FIRM</name>
<keyword evidence="3 8" id="KW-0808">Transferase</keyword>
<dbReference type="Pfam" id="PF12390">
    <property type="entry name" value="Se-cys_synth_N"/>
    <property type="match status" value="1"/>
</dbReference>
<proteinExistence type="inferred from homology"/>
<dbReference type="Gene3D" id="3.40.640.10">
    <property type="entry name" value="Type I PLP-dependent aspartate aminotransferase-like (Major domain)"/>
    <property type="match status" value="1"/>
</dbReference>
<dbReference type="PANTHER" id="PTHR32328">
    <property type="entry name" value="L-SERYL-TRNA(SEC) SELENIUM TRANSFERASE"/>
    <property type="match status" value="1"/>
</dbReference>
<feature type="modified residue" description="N6-(pyridoxal phosphate)lysine" evidence="8 9">
    <location>
        <position position="298"/>
    </location>
</feature>
<comment type="function">
    <text evidence="8">Converts seryl-tRNA(Sec) to selenocysteinyl-tRNA(Sec) required for selenoprotein biosynthesis.</text>
</comment>
<feature type="domain" description="L-seryl-tRNA selenium transferase N-terminal" evidence="10">
    <location>
        <begin position="7"/>
        <end position="46"/>
    </location>
</feature>
<gene>
    <name evidence="8" type="primary">selA</name>
    <name evidence="11" type="ORF">SAMN03080606_02675</name>
</gene>
<organism evidence="11 12">
    <name type="scientific">Alkaliphilus peptidifermentans DSM 18978</name>
    <dbReference type="NCBI Taxonomy" id="1120976"/>
    <lineage>
        <taxon>Bacteria</taxon>
        <taxon>Bacillati</taxon>
        <taxon>Bacillota</taxon>
        <taxon>Clostridia</taxon>
        <taxon>Peptostreptococcales</taxon>
        <taxon>Natronincolaceae</taxon>
        <taxon>Alkaliphilus</taxon>
    </lineage>
</organism>
<dbReference type="PANTHER" id="PTHR32328:SF0">
    <property type="entry name" value="L-SERYL-TRNA(SEC) SELENIUM TRANSFERASE"/>
    <property type="match status" value="1"/>
</dbReference>
<evidence type="ECO:0000313" key="12">
    <source>
        <dbReference type="Proteomes" id="UP000198636"/>
    </source>
</evidence>
<reference evidence="11 12" key="1">
    <citation type="submission" date="2016-10" db="EMBL/GenBank/DDBJ databases">
        <authorList>
            <person name="de Groot N.N."/>
        </authorList>
    </citation>
    <scope>NUCLEOTIDE SEQUENCE [LARGE SCALE GENOMIC DNA]</scope>
    <source>
        <strain evidence="11 12">DSM 18978</strain>
    </source>
</reference>
<dbReference type="UniPathway" id="UPA00906">
    <property type="reaction ID" value="UER00896"/>
</dbReference>
<evidence type="ECO:0000256" key="5">
    <source>
        <dbReference type="ARBA" id="ARBA00022917"/>
    </source>
</evidence>
<evidence type="ECO:0000256" key="3">
    <source>
        <dbReference type="ARBA" id="ARBA00022679"/>
    </source>
</evidence>
<dbReference type="InterPro" id="IPR025862">
    <property type="entry name" value="SelA_trans_N_dom"/>
</dbReference>
<dbReference type="Gene3D" id="3.90.1150.180">
    <property type="match status" value="1"/>
</dbReference>
<dbReference type="EMBL" id="FMUS01000018">
    <property type="protein sequence ID" value="SCY83904.1"/>
    <property type="molecule type" value="Genomic_DNA"/>
</dbReference>
<dbReference type="EC" id="2.9.1.1" evidence="8"/>
<dbReference type="STRING" id="1120976.SAMN03080606_02675"/>
<comment type="pathway">
    <text evidence="8">Aminoacyl-tRNA biosynthesis; selenocysteinyl-tRNA(Sec) biosynthesis; selenocysteinyl-tRNA(Sec) from L-seryl-tRNA(Sec) (bacterial route): step 1/1.</text>
</comment>
<dbReference type="InterPro" id="IPR015421">
    <property type="entry name" value="PyrdxlP-dep_Trfase_major"/>
</dbReference>
<evidence type="ECO:0000256" key="1">
    <source>
        <dbReference type="ARBA" id="ARBA00001933"/>
    </source>
</evidence>
<dbReference type="RefSeq" id="WP_091544315.1">
    <property type="nucleotide sequence ID" value="NZ_FMUS01000018.1"/>
</dbReference>
<dbReference type="GO" id="GO:0001514">
    <property type="term" value="P:selenocysteine incorporation"/>
    <property type="evidence" value="ECO:0007669"/>
    <property type="project" value="UniProtKB-UniRule"/>
</dbReference>
<dbReference type="OrthoDB" id="9787096at2"/>
<evidence type="ECO:0000256" key="2">
    <source>
        <dbReference type="ARBA" id="ARBA00022490"/>
    </source>
</evidence>
<evidence type="ECO:0000256" key="6">
    <source>
        <dbReference type="ARBA" id="ARBA00023266"/>
    </source>
</evidence>
<accession>A0A1G5J6S7</accession>
<evidence type="ECO:0000256" key="8">
    <source>
        <dbReference type="HAMAP-Rule" id="MF_00423"/>
    </source>
</evidence>
<protein>
    <recommendedName>
        <fullName evidence="8">L-seryl-tRNA(Sec) selenium transferase</fullName>
        <ecNumber evidence="8">2.9.1.1</ecNumber>
    </recommendedName>
    <alternativeName>
        <fullName evidence="8">Selenocysteine synthase</fullName>
        <shortName evidence="8">Sec synthase</shortName>
    </alternativeName>
    <alternativeName>
        <fullName evidence="8">Selenocysteinyl-tRNA(Sec) synthase</fullName>
    </alternativeName>
</protein>
<evidence type="ECO:0000256" key="4">
    <source>
        <dbReference type="ARBA" id="ARBA00022898"/>
    </source>
</evidence>
<sequence>MKKASLLSKLPSVDEIINHGRINEIVEDIPRTLITEKIRKTIEKYRKELLALKDDNIKEVKIDTETIVDEVLISCKKFMEMNLKEVINGTGVVLHTNLGRSILADELKEEIWAVASGYSTLEIDVETGKRGSRYSHVVELIRFITGAEDALVVNNNAAAVMLVLSTLGKDKEVIVSRGELVEIGGSFRIPDVMEQSGAKLVDVGATNKTHLWDYENAIGENTAALMKVHTSNYRILGFTEEISLKDMVELGKRRNIPVIEDLGSGVLIDLKKYGLTYEPTVQDSVAAGTDIVTFSGDKLLGGPQAGIIIGKKQFIDKMKKNPLTRAFRIDKLTIAALEATLRCYLREDYAVSTLPTLKMITEGVISINDRAEKLLEMITDLDLNMKIEIHDDYSQIGGGALPLEKLPTKVLKIKANNISTAQLEERLRHYEKPIFTRIQDDILIIDIRTIKERDFKAICDGLRNGVLSK</sequence>
<keyword evidence="12" id="KW-1185">Reference proteome</keyword>
<dbReference type="Pfam" id="PF03841">
    <property type="entry name" value="SelA"/>
    <property type="match status" value="1"/>
</dbReference>
<comment type="cofactor">
    <cofactor evidence="1 8 9">
        <name>pyridoxal 5'-phosphate</name>
        <dbReference type="ChEBI" id="CHEBI:597326"/>
    </cofactor>
</comment>
<dbReference type="GO" id="GO:0001717">
    <property type="term" value="P:conversion of seryl-tRNAsec to selenocys-tRNAsec"/>
    <property type="evidence" value="ECO:0007669"/>
    <property type="project" value="UniProtKB-UniRule"/>
</dbReference>
<keyword evidence="4 8" id="KW-0663">Pyridoxal phosphate</keyword>
<comment type="catalytic activity">
    <reaction evidence="8">
        <text>L-seryl-tRNA(Sec) + selenophosphate + H(+) = L-selenocysteinyl-tRNA(Sec) + phosphate</text>
        <dbReference type="Rhea" id="RHEA:22728"/>
        <dbReference type="Rhea" id="RHEA-COMP:9742"/>
        <dbReference type="Rhea" id="RHEA-COMP:9743"/>
        <dbReference type="ChEBI" id="CHEBI:15378"/>
        <dbReference type="ChEBI" id="CHEBI:16144"/>
        <dbReference type="ChEBI" id="CHEBI:43474"/>
        <dbReference type="ChEBI" id="CHEBI:78533"/>
        <dbReference type="ChEBI" id="CHEBI:78573"/>
        <dbReference type="EC" id="2.9.1.1"/>
    </reaction>
</comment>
<evidence type="ECO:0000313" key="11">
    <source>
        <dbReference type="EMBL" id="SCY83904.1"/>
    </source>
</evidence>
<dbReference type="InterPro" id="IPR004534">
    <property type="entry name" value="SelA_trans"/>
</dbReference>
<evidence type="ECO:0000256" key="7">
    <source>
        <dbReference type="ARBA" id="ARBA00044507"/>
    </source>
</evidence>
<dbReference type="NCBIfam" id="TIGR00474">
    <property type="entry name" value="selA"/>
    <property type="match status" value="1"/>
</dbReference>